<dbReference type="GO" id="GO:0020037">
    <property type="term" value="F:heme binding"/>
    <property type="evidence" value="ECO:0007669"/>
    <property type="project" value="UniProtKB-ARBA"/>
</dbReference>
<comment type="caution">
    <text evidence="4">The sequence shown here is derived from an EMBL/GenBank/DDBJ whole genome shotgun (WGS) entry which is preliminary data.</text>
</comment>
<dbReference type="OrthoDB" id="547796at2759"/>
<feature type="domain" description="Cytochrome b5 heme-binding" evidence="3">
    <location>
        <begin position="88"/>
        <end position="190"/>
    </location>
</feature>
<dbReference type="InterPro" id="IPR050577">
    <property type="entry name" value="MAPR/NEUFC/NENF-like"/>
</dbReference>
<dbReference type="SMART" id="SM01117">
    <property type="entry name" value="Cyt-b5"/>
    <property type="match status" value="1"/>
</dbReference>
<dbReference type="PANTHER" id="PTHR10281:SF76">
    <property type="entry name" value="CALCUTTA CUP-RELATED"/>
    <property type="match status" value="1"/>
</dbReference>
<dbReference type="AlphaFoldDB" id="A0A9W8KX00"/>
<evidence type="ECO:0000313" key="5">
    <source>
        <dbReference type="Proteomes" id="UP001151518"/>
    </source>
</evidence>
<keyword evidence="2" id="KW-1133">Transmembrane helix</keyword>
<evidence type="ECO:0000259" key="3">
    <source>
        <dbReference type="SMART" id="SM01117"/>
    </source>
</evidence>
<reference evidence="4" key="1">
    <citation type="submission" date="2022-07" db="EMBL/GenBank/DDBJ databases">
        <title>Phylogenomic reconstructions and comparative analyses of Kickxellomycotina fungi.</title>
        <authorList>
            <person name="Reynolds N.K."/>
            <person name="Stajich J.E."/>
            <person name="Barry K."/>
            <person name="Grigoriev I.V."/>
            <person name="Crous P."/>
            <person name="Smith M.E."/>
        </authorList>
    </citation>
    <scope>NUCLEOTIDE SEQUENCE</scope>
    <source>
        <strain evidence="4">NRRL 3115</strain>
    </source>
</reference>
<sequence>MSENTASFTGAAGTIADHAANPFASNNALAKIVASLVPSFNNPVHAVALGIAGFFLLRIILAAFTGKKPEQFTMASVSSESVPAKRNFTPRELAEYNGKDEETPLYIAVKGTVYDVSKGRGFYGPGGPYANFSGRDASRGLALGSFDEGVLTSLDDPIDALDDLDKAEEDALDEWATFFAGKYVPIGRLVEPSSESKKEN</sequence>
<comment type="similarity">
    <text evidence="1">Belongs to the cytochrome b5 family. MAPR subfamily.</text>
</comment>
<dbReference type="PANTHER" id="PTHR10281">
    <property type="entry name" value="MEMBRANE-ASSOCIATED PROGESTERONE RECEPTOR COMPONENT-RELATED"/>
    <property type="match status" value="1"/>
</dbReference>
<protein>
    <submittedName>
        <fullName evidence="4">Dihydrodipicolinate synthase</fullName>
    </submittedName>
</protein>
<keyword evidence="2" id="KW-0812">Transmembrane</keyword>
<dbReference type="GO" id="GO:0012505">
    <property type="term" value="C:endomembrane system"/>
    <property type="evidence" value="ECO:0007669"/>
    <property type="project" value="TreeGrafter"/>
</dbReference>
<dbReference type="Pfam" id="PF00173">
    <property type="entry name" value="Cyt-b5"/>
    <property type="match status" value="1"/>
</dbReference>
<dbReference type="InterPro" id="IPR001199">
    <property type="entry name" value="Cyt_B5-like_heme/steroid-bd"/>
</dbReference>
<keyword evidence="2" id="KW-0472">Membrane</keyword>
<evidence type="ECO:0000256" key="2">
    <source>
        <dbReference type="SAM" id="Phobius"/>
    </source>
</evidence>
<dbReference type="Gene3D" id="3.10.120.10">
    <property type="entry name" value="Cytochrome b5-like heme/steroid binding domain"/>
    <property type="match status" value="1"/>
</dbReference>
<proteinExistence type="inferred from homology"/>
<evidence type="ECO:0000313" key="4">
    <source>
        <dbReference type="EMBL" id="KAJ2673949.1"/>
    </source>
</evidence>
<dbReference type="FunFam" id="3.10.120.10:FF:000003">
    <property type="entry name" value="membrane-associated progesterone receptor component 1"/>
    <property type="match status" value="1"/>
</dbReference>
<dbReference type="EMBL" id="JANBTW010000062">
    <property type="protein sequence ID" value="KAJ2673949.1"/>
    <property type="molecule type" value="Genomic_DNA"/>
</dbReference>
<dbReference type="Proteomes" id="UP001151518">
    <property type="component" value="Unassembled WGS sequence"/>
</dbReference>
<dbReference type="GO" id="GO:0016020">
    <property type="term" value="C:membrane"/>
    <property type="evidence" value="ECO:0007669"/>
    <property type="project" value="TreeGrafter"/>
</dbReference>
<feature type="transmembrane region" description="Helical" evidence="2">
    <location>
        <begin position="44"/>
        <end position="64"/>
    </location>
</feature>
<name>A0A9W8KX00_9FUNG</name>
<dbReference type="SUPFAM" id="SSF55856">
    <property type="entry name" value="Cytochrome b5-like heme/steroid binding domain"/>
    <property type="match status" value="1"/>
</dbReference>
<evidence type="ECO:0000256" key="1">
    <source>
        <dbReference type="ARBA" id="ARBA00038357"/>
    </source>
</evidence>
<gene>
    <name evidence="4" type="primary">DAP1_2</name>
    <name evidence="4" type="ORF">GGI25_004516</name>
</gene>
<accession>A0A9W8KX00</accession>
<organism evidence="4 5">
    <name type="scientific">Coemansia spiralis</name>
    <dbReference type="NCBI Taxonomy" id="417178"/>
    <lineage>
        <taxon>Eukaryota</taxon>
        <taxon>Fungi</taxon>
        <taxon>Fungi incertae sedis</taxon>
        <taxon>Zoopagomycota</taxon>
        <taxon>Kickxellomycotina</taxon>
        <taxon>Kickxellomycetes</taxon>
        <taxon>Kickxellales</taxon>
        <taxon>Kickxellaceae</taxon>
        <taxon>Coemansia</taxon>
    </lineage>
</organism>
<dbReference type="InterPro" id="IPR036400">
    <property type="entry name" value="Cyt_B5-like_heme/steroid_sf"/>
</dbReference>